<dbReference type="InterPro" id="IPR016039">
    <property type="entry name" value="Thiolase-like"/>
</dbReference>
<organism evidence="3 4">
    <name type="scientific">Streptomyces shenzhenensis</name>
    <dbReference type="NCBI Taxonomy" id="943815"/>
    <lineage>
        <taxon>Bacteria</taxon>
        <taxon>Bacillati</taxon>
        <taxon>Actinomycetota</taxon>
        <taxon>Actinomycetes</taxon>
        <taxon>Kitasatosporales</taxon>
        <taxon>Streptomycetaceae</taxon>
        <taxon>Streptomyces</taxon>
    </lineage>
</organism>
<evidence type="ECO:0000256" key="1">
    <source>
        <dbReference type="ARBA" id="ARBA00022679"/>
    </source>
</evidence>
<dbReference type="OrthoDB" id="9815506at2"/>
<evidence type="ECO:0000313" key="4">
    <source>
        <dbReference type="Proteomes" id="UP000270471"/>
    </source>
</evidence>
<dbReference type="GO" id="GO:0016747">
    <property type="term" value="F:acyltransferase activity, transferring groups other than amino-acyl groups"/>
    <property type="evidence" value="ECO:0007669"/>
    <property type="project" value="UniProtKB-ARBA"/>
</dbReference>
<dbReference type="Gene3D" id="3.40.47.10">
    <property type="match status" value="1"/>
</dbReference>
<feature type="domain" description="Beta-ketoacyl-[acyl-carrier-protein] synthase III C-terminal" evidence="2">
    <location>
        <begin position="29"/>
        <end position="73"/>
    </location>
</feature>
<protein>
    <recommendedName>
        <fullName evidence="2">Beta-ketoacyl-[acyl-carrier-protein] synthase III C-terminal domain-containing protein</fullName>
    </recommendedName>
</protein>
<evidence type="ECO:0000259" key="2">
    <source>
        <dbReference type="Pfam" id="PF08541"/>
    </source>
</evidence>
<dbReference type="SUPFAM" id="SSF53901">
    <property type="entry name" value="Thiolase-like"/>
    <property type="match status" value="1"/>
</dbReference>
<keyword evidence="4" id="KW-1185">Reference proteome</keyword>
<dbReference type="Pfam" id="PF08541">
    <property type="entry name" value="ACP_syn_III_C"/>
    <property type="match status" value="1"/>
</dbReference>
<dbReference type="RefSeq" id="WP_121890206.1">
    <property type="nucleotide sequence ID" value="NZ_PENI01000009.1"/>
</dbReference>
<comment type="caution">
    <text evidence="3">The sequence shown here is derived from an EMBL/GenBank/DDBJ whole genome shotgun (WGS) entry which is preliminary data.</text>
</comment>
<evidence type="ECO:0000313" key="3">
    <source>
        <dbReference type="EMBL" id="RMB84772.1"/>
    </source>
</evidence>
<dbReference type="InterPro" id="IPR013747">
    <property type="entry name" value="ACP_syn_III_C"/>
</dbReference>
<dbReference type="AlphaFoldDB" id="A0A3M0I8X0"/>
<proteinExistence type="predicted"/>
<keyword evidence="1" id="KW-0808">Transferase</keyword>
<dbReference type="EMBL" id="PENI01000009">
    <property type="protein sequence ID" value="RMB84772.1"/>
    <property type="molecule type" value="Genomic_DNA"/>
</dbReference>
<reference evidence="3 4" key="1">
    <citation type="submission" date="2017-11" db="EMBL/GenBank/DDBJ databases">
        <title>Draft genome of actinobacteria isolated from guarana (Paullinia cupana (Mart.) Ducke.</title>
        <authorList>
            <person name="Siqueira K.A."/>
            <person name="Liotti R.G."/>
            <person name="Mendes T.A.O."/>
            <person name="Soares M.A."/>
        </authorList>
    </citation>
    <scope>NUCLEOTIDE SEQUENCE [LARGE SCALE GENOMIC DNA]</scope>
    <source>
        <strain evidence="3 4">193</strain>
    </source>
</reference>
<name>A0A3M0I8X0_9ACTN</name>
<sequence>MRIAPPGARRARFRSGAVHHHVRASGLQQLADVDRFVIHQANTHILKALGELLDIPFERMATNIQHVGNTSAVWPELPYVP</sequence>
<gene>
    <name evidence="3" type="ORF">CTZ28_16595</name>
</gene>
<dbReference type="Proteomes" id="UP000270471">
    <property type="component" value="Unassembled WGS sequence"/>
</dbReference>
<accession>A0A3M0I8X0</accession>